<dbReference type="KEGG" id="rde:RD1_1029"/>
<dbReference type="HOGENOM" id="CLU_962193_0_0_5"/>
<evidence type="ECO:0000313" key="4">
    <source>
        <dbReference type="Proteomes" id="UP000007029"/>
    </source>
</evidence>
<protein>
    <submittedName>
        <fullName evidence="3">Uncharacterized protein</fullName>
    </submittedName>
</protein>
<accession>Q16BF0</accession>
<proteinExistence type="predicted"/>
<sequence>MDKHGPKGHSVADHLNGISRMRKYLTATFGIFALFIGSIAAQADQKTVLWWDGSPTYDGASNAQDRAAMARYIDQFDGGASYDVTFKHATQRGALAKALAGAPFDIIVLDVTTTHKNFTNADLDALRAHYAGGKRALMLDGTLWVRNARPGPKTVFPGPNGASAALLMNQIAALADAGGGILIGTDHREFQAGANQLLEAIVPRARFSGRTNPSRDGEFIGGTLLNTAVPVRPLDILRHWEEIPSQAEAPVGQFTDFMGNPVTLHTLVETSDKPGGKAKRPYITASFAPGEGRTAIDSNAEPEPVRDYMPTRKSVVNE</sequence>
<reference evidence="3 4" key="1">
    <citation type="journal article" date="2007" name="J. Bacteriol.">
        <title>The complete genome sequence of Roseobacter denitrificans reveals a mixotrophic rather than photosynthetic metabolism.</title>
        <authorList>
            <person name="Swingley W.D."/>
            <person name="Sadekar S."/>
            <person name="Mastrian S.D."/>
            <person name="Matthies H.J."/>
            <person name="Hao J."/>
            <person name="Ramos H."/>
            <person name="Acharya C.R."/>
            <person name="Conrad A.L."/>
            <person name="Taylor H.L."/>
            <person name="Dejesa L.C."/>
            <person name="Shah M.K."/>
            <person name="O'huallachain M.E."/>
            <person name="Lince M.T."/>
            <person name="Blankenship R.E."/>
            <person name="Beatty J.T."/>
            <person name="Touchman J.W."/>
        </authorList>
    </citation>
    <scope>NUCLEOTIDE SEQUENCE [LARGE SCALE GENOMIC DNA]</scope>
    <source>
        <strain evidence="4">ATCC 33942 / OCh 114</strain>
    </source>
</reference>
<dbReference type="EMBL" id="CP000362">
    <property type="protein sequence ID" value="ABG30693.1"/>
    <property type="molecule type" value="Genomic_DNA"/>
</dbReference>
<evidence type="ECO:0000256" key="2">
    <source>
        <dbReference type="SAM" id="Phobius"/>
    </source>
</evidence>
<name>Q16BF0_ROSDO</name>
<evidence type="ECO:0000256" key="1">
    <source>
        <dbReference type="SAM" id="MobiDB-lite"/>
    </source>
</evidence>
<keyword evidence="2" id="KW-0472">Membrane</keyword>
<keyword evidence="2" id="KW-1133">Transmembrane helix</keyword>
<feature type="transmembrane region" description="Helical" evidence="2">
    <location>
        <begin position="24"/>
        <end position="41"/>
    </location>
</feature>
<dbReference type="Proteomes" id="UP000007029">
    <property type="component" value="Chromosome"/>
</dbReference>
<dbReference type="AlphaFoldDB" id="Q16BF0"/>
<dbReference type="STRING" id="375451.RD1_1029"/>
<evidence type="ECO:0000313" key="3">
    <source>
        <dbReference type="EMBL" id="ABG30693.1"/>
    </source>
</evidence>
<dbReference type="eggNOG" id="ENOG5031A3S">
    <property type="taxonomic scope" value="Bacteria"/>
</dbReference>
<keyword evidence="2" id="KW-0812">Transmembrane</keyword>
<organism evidence="3 4">
    <name type="scientific">Roseobacter denitrificans (strain ATCC 33942 / OCh 114)</name>
    <name type="common">Erythrobacter sp. (strain OCh 114)</name>
    <name type="synonym">Roseobacter denitrificans</name>
    <dbReference type="NCBI Taxonomy" id="375451"/>
    <lineage>
        <taxon>Bacteria</taxon>
        <taxon>Pseudomonadati</taxon>
        <taxon>Pseudomonadota</taxon>
        <taxon>Alphaproteobacteria</taxon>
        <taxon>Rhodobacterales</taxon>
        <taxon>Roseobacteraceae</taxon>
        <taxon>Roseobacter</taxon>
    </lineage>
</organism>
<gene>
    <name evidence="3" type="ordered locus">RD1_1029</name>
</gene>
<feature type="region of interest" description="Disordered" evidence="1">
    <location>
        <begin position="289"/>
        <end position="318"/>
    </location>
</feature>
<keyword evidence="4" id="KW-1185">Reference proteome</keyword>